<evidence type="ECO:0000313" key="10">
    <source>
        <dbReference type="EMBL" id="PWB03851.1"/>
    </source>
</evidence>
<dbReference type="GeneID" id="82525030"/>
<dbReference type="AlphaFoldDB" id="A0A2V1IQL1"/>
<keyword evidence="7" id="KW-0808">Transferase</keyword>
<keyword evidence="5" id="KW-0441">Lipid A biosynthesis</keyword>
<dbReference type="GO" id="GO:0005543">
    <property type="term" value="F:phospholipid binding"/>
    <property type="evidence" value="ECO:0007669"/>
    <property type="project" value="TreeGrafter"/>
</dbReference>
<dbReference type="GO" id="GO:0008915">
    <property type="term" value="F:lipid-A-disaccharide synthase activity"/>
    <property type="evidence" value="ECO:0007669"/>
    <property type="project" value="UniProtKB-EC"/>
</dbReference>
<sequence>MKYFFSAGEASGDVHAAQVIKELLKLDASAEITFLGGDRMAEAAGHEPLIHFSRMAFMGFIDVATHLPQVLGNLRRAKEAIRTMRPDAVVLVDYPGFNLKLARFAKELGIKVFYYIAPKLWAWKEYRIKQLRRYVDGILSILPFEPAWFGERGVKVDYVGNPSVEEVEEVLKSLPSRAEFLQRHGLSERPILALVPGSRVGEIKANLPVMDAVARRHPEMQTVVAAAPSIDKSLYEAYTSFPLVDAATLELMAGAHAAMVTSGTASLECALAGCPQVVCYRAVGWKWAHDIFLHILKIPYVALPNLIGGKIDRQTRREVNREAVRTGGRGCVVPEMLVHNCTADNVDRELSQILEAGQAREAQLEGYAKIRSILHTDSSAASNVASILFRKLS</sequence>
<comment type="caution">
    <text evidence="10">The sequence shown here is derived from an EMBL/GenBank/DDBJ whole genome shotgun (WGS) entry which is preliminary data.</text>
</comment>
<dbReference type="PANTHER" id="PTHR30372">
    <property type="entry name" value="LIPID-A-DISACCHARIDE SYNTHASE"/>
    <property type="match status" value="1"/>
</dbReference>
<dbReference type="Proteomes" id="UP000244905">
    <property type="component" value="Unassembled WGS sequence"/>
</dbReference>
<dbReference type="PANTHER" id="PTHR30372:SF4">
    <property type="entry name" value="LIPID-A-DISACCHARIDE SYNTHASE, MITOCHONDRIAL-RELATED"/>
    <property type="match status" value="1"/>
</dbReference>
<name>A0A2V1IQL1_9BACT</name>
<evidence type="ECO:0000256" key="9">
    <source>
        <dbReference type="ARBA" id="ARBA00048975"/>
    </source>
</evidence>
<dbReference type="RefSeq" id="WP_107031197.1">
    <property type="nucleotide sequence ID" value="NZ_PUEC01000003.1"/>
</dbReference>
<evidence type="ECO:0000256" key="5">
    <source>
        <dbReference type="ARBA" id="ARBA00022556"/>
    </source>
</evidence>
<evidence type="ECO:0000313" key="11">
    <source>
        <dbReference type="Proteomes" id="UP000244905"/>
    </source>
</evidence>
<organism evidence="10 11">
    <name type="scientific">Duncaniella muris</name>
    <dbReference type="NCBI Taxonomy" id="2094150"/>
    <lineage>
        <taxon>Bacteria</taxon>
        <taxon>Pseudomonadati</taxon>
        <taxon>Bacteroidota</taxon>
        <taxon>Bacteroidia</taxon>
        <taxon>Bacteroidales</taxon>
        <taxon>Muribaculaceae</taxon>
        <taxon>Duncaniella</taxon>
    </lineage>
</organism>
<keyword evidence="8" id="KW-0443">Lipid metabolism</keyword>
<keyword evidence="4" id="KW-0444">Lipid biosynthesis</keyword>
<dbReference type="GO" id="GO:0009245">
    <property type="term" value="P:lipid A biosynthetic process"/>
    <property type="evidence" value="ECO:0007669"/>
    <property type="project" value="UniProtKB-KW"/>
</dbReference>
<evidence type="ECO:0000256" key="6">
    <source>
        <dbReference type="ARBA" id="ARBA00022676"/>
    </source>
</evidence>
<evidence type="ECO:0000256" key="4">
    <source>
        <dbReference type="ARBA" id="ARBA00022516"/>
    </source>
</evidence>
<evidence type="ECO:0000256" key="3">
    <source>
        <dbReference type="ARBA" id="ARBA00020902"/>
    </source>
</evidence>
<dbReference type="EC" id="2.4.1.182" evidence="2"/>
<gene>
    <name evidence="10" type="ORF">C5O23_01535</name>
</gene>
<protein>
    <recommendedName>
        <fullName evidence="3">Lipid-A-disaccharide synthase</fullName>
        <ecNumber evidence="2">2.4.1.182</ecNumber>
    </recommendedName>
</protein>
<evidence type="ECO:0000256" key="2">
    <source>
        <dbReference type="ARBA" id="ARBA00012687"/>
    </source>
</evidence>
<accession>A0A2V1IQL1</accession>
<dbReference type="EMBL" id="PUEC01000003">
    <property type="protein sequence ID" value="PWB03851.1"/>
    <property type="molecule type" value="Genomic_DNA"/>
</dbReference>
<dbReference type="InterPro" id="IPR003835">
    <property type="entry name" value="Glyco_trans_19"/>
</dbReference>
<reference evidence="11" key="1">
    <citation type="submission" date="2018-02" db="EMBL/GenBank/DDBJ databases">
        <authorList>
            <person name="Clavel T."/>
            <person name="Strowig T."/>
        </authorList>
    </citation>
    <scope>NUCLEOTIDE SEQUENCE [LARGE SCALE GENOMIC DNA]</scope>
    <source>
        <strain evidence="11">DSM 103720</strain>
    </source>
</reference>
<comment type="catalytic activity">
    <reaction evidence="9">
        <text>a lipid X + a UDP-2-N,3-O-bis[(3R)-3-hydroxyacyl]-alpha-D-glucosamine = a lipid A disaccharide + UDP + H(+)</text>
        <dbReference type="Rhea" id="RHEA:67828"/>
        <dbReference type="ChEBI" id="CHEBI:15378"/>
        <dbReference type="ChEBI" id="CHEBI:58223"/>
        <dbReference type="ChEBI" id="CHEBI:137748"/>
        <dbReference type="ChEBI" id="CHEBI:176338"/>
        <dbReference type="ChEBI" id="CHEBI:176343"/>
        <dbReference type="EC" id="2.4.1.182"/>
    </reaction>
</comment>
<evidence type="ECO:0000256" key="7">
    <source>
        <dbReference type="ARBA" id="ARBA00022679"/>
    </source>
</evidence>
<proteinExistence type="predicted"/>
<dbReference type="GO" id="GO:0016020">
    <property type="term" value="C:membrane"/>
    <property type="evidence" value="ECO:0007669"/>
    <property type="project" value="GOC"/>
</dbReference>
<evidence type="ECO:0000256" key="1">
    <source>
        <dbReference type="ARBA" id="ARBA00002056"/>
    </source>
</evidence>
<evidence type="ECO:0000256" key="8">
    <source>
        <dbReference type="ARBA" id="ARBA00023098"/>
    </source>
</evidence>
<keyword evidence="6" id="KW-0328">Glycosyltransferase</keyword>
<comment type="function">
    <text evidence="1">Condensation of UDP-2,3-diacylglucosamine and 2,3-diacylglucosamine-1-phosphate to form lipid A disaccharide, a precursor of lipid A, a phosphorylated glycolipid that anchors the lipopolysaccharide to the outer membrane of the cell.</text>
</comment>
<keyword evidence="11" id="KW-1185">Reference proteome</keyword>
<dbReference type="SUPFAM" id="SSF53756">
    <property type="entry name" value="UDP-Glycosyltransferase/glycogen phosphorylase"/>
    <property type="match status" value="1"/>
</dbReference>
<dbReference type="Pfam" id="PF02684">
    <property type="entry name" value="LpxB"/>
    <property type="match status" value="1"/>
</dbReference>